<sequence>MLTFANAKINLGLFLTEKRADGYHNLQTVFYPIKIHDVVELVDADETSMLIKGINIPGDASDNICLKAFQALQRDFNLPHQQIVLLKNIPVGAGLGGGSADAAFLIKLTNQKFELGLTDEQMESYARPLGADCAFFIKNKPTYAFAKGDEFEDLSVDLSKYYLVLVKPPVHVSTAQAYSNINVKQPSTSLKDLIHLPLQDWQAHIFNDFEPSVFAKYPQIDEIKTKLYQAGAKFALMSGSGSSVFAIFEKEVKLPDLEKENLVFYDI</sequence>
<evidence type="ECO:0000313" key="12">
    <source>
        <dbReference type="EMBL" id="RWU04867.1"/>
    </source>
</evidence>
<keyword evidence="4 9" id="KW-0808">Transferase</keyword>
<keyword evidence="5 9" id="KW-0547">Nucleotide-binding</keyword>
<evidence type="ECO:0000259" key="10">
    <source>
        <dbReference type="Pfam" id="PF00288"/>
    </source>
</evidence>
<dbReference type="Gene3D" id="3.30.230.10">
    <property type="match status" value="1"/>
</dbReference>
<evidence type="ECO:0000259" key="11">
    <source>
        <dbReference type="Pfam" id="PF08544"/>
    </source>
</evidence>
<dbReference type="PANTHER" id="PTHR43527">
    <property type="entry name" value="4-DIPHOSPHOCYTIDYL-2-C-METHYL-D-ERYTHRITOL KINASE, CHLOROPLASTIC"/>
    <property type="match status" value="1"/>
</dbReference>
<dbReference type="SUPFAM" id="SSF54211">
    <property type="entry name" value="Ribosomal protein S5 domain 2-like"/>
    <property type="match status" value="1"/>
</dbReference>
<dbReference type="Proteomes" id="UP000284120">
    <property type="component" value="Unassembled WGS sequence"/>
</dbReference>
<dbReference type="AlphaFoldDB" id="A0A443YM72"/>
<evidence type="ECO:0000256" key="6">
    <source>
        <dbReference type="ARBA" id="ARBA00022777"/>
    </source>
</evidence>
<evidence type="ECO:0000256" key="4">
    <source>
        <dbReference type="ARBA" id="ARBA00022679"/>
    </source>
</evidence>
<feature type="active site" evidence="9">
    <location>
        <position position="132"/>
    </location>
</feature>
<evidence type="ECO:0000313" key="13">
    <source>
        <dbReference type="Proteomes" id="UP000284120"/>
    </source>
</evidence>
<feature type="binding site" evidence="9">
    <location>
        <begin position="90"/>
        <end position="100"/>
    </location>
    <ligand>
        <name>ATP</name>
        <dbReference type="ChEBI" id="CHEBI:30616"/>
    </ligand>
</feature>
<evidence type="ECO:0000256" key="7">
    <source>
        <dbReference type="ARBA" id="ARBA00022840"/>
    </source>
</evidence>
<dbReference type="RefSeq" id="WP_113648619.1">
    <property type="nucleotide sequence ID" value="NZ_QMHN01000006.1"/>
</dbReference>
<accession>A0A443YM72</accession>
<dbReference type="SUPFAM" id="SSF55060">
    <property type="entry name" value="GHMP Kinase, C-terminal domain"/>
    <property type="match status" value="1"/>
</dbReference>
<proteinExistence type="inferred from homology"/>
<dbReference type="Gene3D" id="3.30.70.890">
    <property type="entry name" value="GHMP kinase, C-terminal domain"/>
    <property type="match status" value="1"/>
</dbReference>
<organism evidence="12 13">
    <name type="scientific">Pedobacter chitinilyticus</name>
    <dbReference type="NCBI Taxonomy" id="2233776"/>
    <lineage>
        <taxon>Bacteria</taxon>
        <taxon>Pseudomonadati</taxon>
        <taxon>Bacteroidota</taxon>
        <taxon>Sphingobacteriia</taxon>
        <taxon>Sphingobacteriales</taxon>
        <taxon>Sphingobacteriaceae</taxon>
        <taxon>Pedobacter</taxon>
    </lineage>
</organism>
<dbReference type="PIRSF" id="PIRSF010376">
    <property type="entry name" value="IspE"/>
    <property type="match status" value="1"/>
</dbReference>
<dbReference type="Pfam" id="PF08544">
    <property type="entry name" value="GHMP_kinases_C"/>
    <property type="match status" value="1"/>
</dbReference>
<evidence type="ECO:0000256" key="2">
    <source>
        <dbReference type="ARBA" id="ARBA00012052"/>
    </source>
</evidence>
<evidence type="ECO:0000256" key="9">
    <source>
        <dbReference type="HAMAP-Rule" id="MF_00061"/>
    </source>
</evidence>
<dbReference type="PANTHER" id="PTHR43527:SF2">
    <property type="entry name" value="4-DIPHOSPHOCYTIDYL-2-C-METHYL-D-ERYTHRITOL KINASE, CHLOROPLASTIC"/>
    <property type="match status" value="1"/>
</dbReference>
<dbReference type="InterPro" id="IPR013750">
    <property type="entry name" value="GHMP_kinase_C_dom"/>
</dbReference>
<dbReference type="GO" id="GO:0019288">
    <property type="term" value="P:isopentenyl diphosphate biosynthetic process, methylerythritol 4-phosphate pathway"/>
    <property type="evidence" value="ECO:0007669"/>
    <property type="project" value="UniProtKB-UniRule"/>
</dbReference>
<dbReference type="HAMAP" id="MF_00061">
    <property type="entry name" value="IspE"/>
    <property type="match status" value="1"/>
</dbReference>
<comment type="function">
    <text evidence="9">Catalyzes the phosphorylation of the position 2 hydroxy group of 4-diphosphocytidyl-2C-methyl-D-erythritol.</text>
</comment>
<dbReference type="NCBIfam" id="TIGR00154">
    <property type="entry name" value="ispE"/>
    <property type="match status" value="1"/>
</dbReference>
<dbReference type="GO" id="GO:0050515">
    <property type="term" value="F:4-(cytidine 5'-diphospho)-2-C-methyl-D-erythritol kinase activity"/>
    <property type="evidence" value="ECO:0007669"/>
    <property type="project" value="UniProtKB-UniRule"/>
</dbReference>
<protein>
    <recommendedName>
        <fullName evidence="3 9">4-diphosphocytidyl-2-C-methyl-D-erythritol kinase</fullName>
        <shortName evidence="9">CMK</shortName>
        <ecNumber evidence="2 9">2.7.1.148</ecNumber>
    </recommendedName>
    <alternativeName>
        <fullName evidence="8 9">4-(cytidine-5'-diphospho)-2-C-methyl-D-erythritol kinase</fullName>
    </alternativeName>
</protein>
<comment type="caution">
    <text evidence="12">The sequence shown here is derived from an EMBL/GenBank/DDBJ whole genome shotgun (WGS) entry which is preliminary data.</text>
</comment>
<dbReference type="EC" id="2.7.1.148" evidence="2 9"/>
<dbReference type="Pfam" id="PF00288">
    <property type="entry name" value="GHMP_kinases_N"/>
    <property type="match status" value="1"/>
</dbReference>
<feature type="domain" description="GHMP kinase N-terminal" evidence="10">
    <location>
        <begin position="63"/>
        <end position="137"/>
    </location>
</feature>
<dbReference type="GO" id="GO:0005524">
    <property type="term" value="F:ATP binding"/>
    <property type="evidence" value="ECO:0007669"/>
    <property type="project" value="UniProtKB-UniRule"/>
</dbReference>
<reference evidence="12 13" key="1">
    <citation type="submission" date="2018-06" db="EMBL/GenBank/DDBJ databases">
        <title>Pedobacter endophyticus sp. nov., an endophytic bacterium isolated from a leaf of Triticum aestivum.</title>
        <authorList>
            <person name="Zhang L."/>
        </authorList>
    </citation>
    <scope>NUCLEOTIDE SEQUENCE [LARGE SCALE GENOMIC DNA]</scope>
    <source>
        <strain evidence="12 13">CM134L-2</strain>
    </source>
</reference>
<name>A0A443YM72_9SPHI</name>
<dbReference type="InterPro" id="IPR004424">
    <property type="entry name" value="IspE"/>
</dbReference>
<comment type="catalytic activity">
    <reaction evidence="9">
        <text>4-CDP-2-C-methyl-D-erythritol + ATP = 4-CDP-2-C-methyl-D-erythritol 2-phosphate + ADP + H(+)</text>
        <dbReference type="Rhea" id="RHEA:18437"/>
        <dbReference type="ChEBI" id="CHEBI:15378"/>
        <dbReference type="ChEBI" id="CHEBI:30616"/>
        <dbReference type="ChEBI" id="CHEBI:57823"/>
        <dbReference type="ChEBI" id="CHEBI:57919"/>
        <dbReference type="ChEBI" id="CHEBI:456216"/>
        <dbReference type="EC" id="2.7.1.148"/>
    </reaction>
</comment>
<keyword evidence="6 9" id="KW-0418">Kinase</keyword>
<evidence type="ECO:0000256" key="5">
    <source>
        <dbReference type="ARBA" id="ARBA00022741"/>
    </source>
</evidence>
<dbReference type="InterPro" id="IPR036554">
    <property type="entry name" value="GHMP_kinase_C_sf"/>
</dbReference>
<keyword evidence="9" id="KW-0414">Isoprene biosynthesis</keyword>
<dbReference type="InterPro" id="IPR014721">
    <property type="entry name" value="Ribsml_uS5_D2-typ_fold_subgr"/>
</dbReference>
<feature type="domain" description="GHMP kinase C-terminal" evidence="11">
    <location>
        <begin position="203"/>
        <end position="252"/>
    </location>
</feature>
<dbReference type="InterPro" id="IPR020568">
    <property type="entry name" value="Ribosomal_Su5_D2-typ_SF"/>
</dbReference>
<feature type="active site" evidence="9">
    <location>
        <position position="8"/>
    </location>
</feature>
<evidence type="ECO:0000256" key="1">
    <source>
        <dbReference type="ARBA" id="ARBA00009684"/>
    </source>
</evidence>
<evidence type="ECO:0000256" key="3">
    <source>
        <dbReference type="ARBA" id="ARBA00017473"/>
    </source>
</evidence>
<dbReference type="OrthoDB" id="9809438at2"/>
<dbReference type="InterPro" id="IPR006204">
    <property type="entry name" value="GHMP_kinase_N_dom"/>
</dbReference>
<keyword evidence="13" id="KW-1185">Reference proteome</keyword>
<keyword evidence="7 9" id="KW-0067">ATP-binding</keyword>
<dbReference type="UniPathway" id="UPA00056">
    <property type="reaction ID" value="UER00094"/>
</dbReference>
<comment type="pathway">
    <text evidence="9">Isoprenoid biosynthesis; isopentenyl diphosphate biosynthesis via DXP pathway; isopentenyl diphosphate from 1-deoxy-D-xylulose 5-phosphate: step 3/6.</text>
</comment>
<dbReference type="GO" id="GO:0016114">
    <property type="term" value="P:terpenoid biosynthetic process"/>
    <property type="evidence" value="ECO:0007669"/>
    <property type="project" value="UniProtKB-UniRule"/>
</dbReference>
<dbReference type="EMBL" id="SAYW01000006">
    <property type="protein sequence ID" value="RWU04867.1"/>
    <property type="molecule type" value="Genomic_DNA"/>
</dbReference>
<comment type="similarity">
    <text evidence="1 9">Belongs to the GHMP kinase family. IspE subfamily.</text>
</comment>
<evidence type="ECO:0000256" key="8">
    <source>
        <dbReference type="ARBA" id="ARBA00032554"/>
    </source>
</evidence>
<gene>
    <name evidence="9" type="primary">ispE</name>
    <name evidence="12" type="ORF">DPV69_17025</name>
</gene>